<protein>
    <submittedName>
        <fullName evidence="3">Uncharacterized protein</fullName>
    </submittedName>
</protein>
<evidence type="ECO:0000313" key="3">
    <source>
        <dbReference type="EMBL" id="MBG0563100.1"/>
    </source>
</evidence>
<feature type="compositionally biased region" description="Pro residues" evidence="1">
    <location>
        <begin position="78"/>
        <end position="92"/>
    </location>
</feature>
<dbReference type="EMBL" id="JADQTO010000007">
    <property type="protein sequence ID" value="MBG0563100.1"/>
    <property type="molecule type" value="Genomic_DNA"/>
</dbReference>
<name>A0A931FY15_9ACTN</name>
<gene>
    <name evidence="3" type="ORF">I4J89_16745</name>
</gene>
<keyword evidence="2" id="KW-0812">Transmembrane</keyword>
<evidence type="ECO:0000256" key="2">
    <source>
        <dbReference type="SAM" id="Phobius"/>
    </source>
</evidence>
<keyword evidence="2" id="KW-1133">Transmembrane helix</keyword>
<reference evidence="3" key="1">
    <citation type="submission" date="2020-11" db="EMBL/GenBank/DDBJ databases">
        <title>Isolation and identification of active actinomycetes.</title>
        <authorList>
            <person name="Sun X."/>
        </authorList>
    </citation>
    <scope>NUCLEOTIDE SEQUENCE</scope>
    <source>
        <strain evidence="3">NEAU-A11</strain>
    </source>
</reference>
<proteinExistence type="predicted"/>
<dbReference type="Pfam" id="PF19953">
    <property type="entry name" value="EACC1"/>
    <property type="match status" value="1"/>
</dbReference>
<dbReference type="InterPro" id="IPR045428">
    <property type="entry name" value="EACC1"/>
</dbReference>
<keyword evidence="2" id="KW-0472">Membrane</keyword>
<evidence type="ECO:0000313" key="4">
    <source>
        <dbReference type="Proteomes" id="UP000598146"/>
    </source>
</evidence>
<feature type="transmembrane region" description="Helical" evidence="2">
    <location>
        <begin position="6"/>
        <end position="28"/>
    </location>
</feature>
<evidence type="ECO:0000256" key="1">
    <source>
        <dbReference type="SAM" id="MobiDB-lite"/>
    </source>
</evidence>
<organism evidence="3 4">
    <name type="scientific">Actinoplanes aureus</name>
    <dbReference type="NCBI Taxonomy" id="2792083"/>
    <lineage>
        <taxon>Bacteria</taxon>
        <taxon>Bacillati</taxon>
        <taxon>Actinomycetota</taxon>
        <taxon>Actinomycetes</taxon>
        <taxon>Micromonosporales</taxon>
        <taxon>Micromonosporaceae</taxon>
        <taxon>Actinoplanes</taxon>
    </lineage>
</organism>
<dbReference type="AlphaFoldDB" id="A0A931FY15"/>
<feature type="region of interest" description="Disordered" evidence="1">
    <location>
        <begin position="70"/>
        <end position="92"/>
    </location>
</feature>
<dbReference type="Proteomes" id="UP000598146">
    <property type="component" value="Unassembled WGS sequence"/>
</dbReference>
<sequence>MTQSIITIIVELGPAAVGGLAGALVTWIRYRTSNTRLTVHRPDGSRIELAAQRVRRLDPDQITELVKQLRDAVDDSPPKPLPTPPSQPEITS</sequence>
<keyword evidence="4" id="KW-1185">Reference proteome</keyword>
<comment type="caution">
    <text evidence="3">The sequence shown here is derived from an EMBL/GenBank/DDBJ whole genome shotgun (WGS) entry which is preliminary data.</text>
</comment>
<accession>A0A931FY15</accession>